<dbReference type="EMBL" id="DYDO01000001">
    <property type="protein sequence ID" value="DBA32634.1"/>
    <property type="molecule type" value="Genomic_DNA"/>
</dbReference>
<proteinExistence type="predicted"/>
<feature type="compositionally biased region" description="Basic and acidic residues" evidence="1">
    <location>
        <begin position="29"/>
        <end position="52"/>
    </location>
</feature>
<dbReference type="PANTHER" id="PTHR34769">
    <property type="entry name" value="RCG42593, ISOFORM CRA_A"/>
    <property type="match status" value="1"/>
</dbReference>
<reference evidence="2" key="1">
    <citation type="thesis" date="2020" institute="ProQuest LLC" country="789 East Eisenhower Parkway, Ann Arbor, MI, USA">
        <title>Comparative Genomics and Chromosome Evolution.</title>
        <authorList>
            <person name="Mudd A.B."/>
        </authorList>
    </citation>
    <scope>NUCLEOTIDE SEQUENCE</scope>
    <source>
        <strain evidence="2">1538</strain>
        <tissue evidence="2">Blood</tissue>
    </source>
</reference>
<feature type="compositionally biased region" description="Basic residues" evidence="1">
    <location>
        <begin position="53"/>
        <end position="62"/>
    </location>
</feature>
<protein>
    <submittedName>
        <fullName evidence="2">Uncharacterized protein</fullName>
    </submittedName>
</protein>
<evidence type="ECO:0000313" key="2">
    <source>
        <dbReference type="EMBL" id="DBA32634.1"/>
    </source>
</evidence>
<evidence type="ECO:0000256" key="1">
    <source>
        <dbReference type="SAM" id="MobiDB-lite"/>
    </source>
</evidence>
<dbReference type="InterPro" id="IPR038948">
    <property type="entry name" value="POLR1D-like"/>
</dbReference>
<dbReference type="PANTHER" id="PTHR34769:SF1">
    <property type="entry name" value="RNA POLYMERASE I AND III SUBUNIT D"/>
    <property type="match status" value="1"/>
</dbReference>
<dbReference type="AlphaFoldDB" id="A0AAV3B1C5"/>
<name>A0AAV3B1C5_PYXAD</name>
<feature type="region of interest" description="Disordered" evidence="1">
    <location>
        <begin position="23"/>
        <end position="94"/>
    </location>
</feature>
<feature type="compositionally biased region" description="Basic and acidic residues" evidence="1">
    <location>
        <begin position="63"/>
        <end position="74"/>
    </location>
</feature>
<accession>A0AAV3B1C5</accession>
<feature type="compositionally biased region" description="Basic residues" evidence="1">
    <location>
        <begin position="81"/>
        <end position="94"/>
    </location>
</feature>
<keyword evidence="3" id="KW-1185">Reference proteome</keyword>
<dbReference type="Proteomes" id="UP001181693">
    <property type="component" value="Unassembled WGS sequence"/>
</dbReference>
<evidence type="ECO:0000313" key="3">
    <source>
        <dbReference type="Proteomes" id="UP001181693"/>
    </source>
</evidence>
<organism evidence="2 3">
    <name type="scientific">Pyxicephalus adspersus</name>
    <name type="common">African bullfrog</name>
    <dbReference type="NCBI Taxonomy" id="30357"/>
    <lineage>
        <taxon>Eukaryota</taxon>
        <taxon>Metazoa</taxon>
        <taxon>Chordata</taxon>
        <taxon>Craniata</taxon>
        <taxon>Vertebrata</taxon>
        <taxon>Euteleostomi</taxon>
        <taxon>Amphibia</taxon>
        <taxon>Batrachia</taxon>
        <taxon>Anura</taxon>
        <taxon>Neobatrachia</taxon>
        <taxon>Ranoidea</taxon>
        <taxon>Pyxicephalidae</taxon>
        <taxon>Pyxicephalinae</taxon>
        <taxon>Pyxicephalus</taxon>
    </lineage>
</organism>
<sequence length="94" mass="11234">MNVFHRMKCPLASTNKRFLINTIKNTLPADREKRSRRAHDEKDSRDRSQERKYLRKHSAHPNKRSEESRKERSRSPSSSKSTKHSHSKGDHKRR</sequence>
<gene>
    <name evidence="2" type="ORF">GDO54_000411</name>
</gene>
<comment type="caution">
    <text evidence="2">The sequence shown here is derived from an EMBL/GenBank/DDBJ whole genome shotgun (WGS) entry which is preliminary data.</text>
</comment>